<sequence>MTSVKKALLIFPVLALAAALSACSQNREAAGILLRAEAEGRPVPLLSARYSDMDLAMAYGVQKAYVQKKLAAEKTAGFKAGLTSRGGQKRFGVDAPVAGVLFESGKLTGRASVDPKAFKRLMMETEIGFFVAAPLKKPVSDAGALRAFIREAAPVIELPDLGFADLKTLKGTDIIAGNAAARQFIVGAPRSVDDFDLNAVTVSLTRDGREINRGKGSEASGDQWRALLWLVNTMIGQGWELEPGHILLTGALGKMLPGKPGKHVADYGDFGKIAFEIQP</sequence>
<reference evidence="2" key="1">
    <citation type="submission" date="2019-01" db="EMBL/GenBank/DDBJ databases">
        <authorList>
            <consortium name="Genoscope - CEA"/>
            <person name="William W."/>
        </authorList>
    </citation>
    <scope>NUCLEOTIDE SEQUENCE</scope>
    <source>
        <strain evidence="2">CR-1</strain>
    </source>
</reference>
<accession>A0A484HDB4</accession>
<name>A0A484HDB4_9BACT</name>
<dbReference type="PANTHER" id="PTHR30143:SF0">
    <property type="entry name" value="2-KETO-4-PENTENOATE HYDRATASE"/>
    <property type="match status" value="1"/>
</dbReference>
<dbReference type="AlphaFoldDB" id="A0A484HDB4"/>
<dbReference type="InterPro" id="IPR036663">
    <property type="entry name" value="Fumarylacetoacetase_C_sf"/>
</dbReference>
<proteinExistence type="predicted"/>
<evidence type="ECO:0000256" key="1">
    <source>
        <dbReference type="SAM" id="SignalP"/>
    </source>
</evidence>
<dbReference type="InterPro" id="IPR050772">
    <property type="entry name" value="Hydratase-Decarb/MhpD_sf"/>
</dbReference>
<dbReference type="SUPFAM" id="SSF56529">
    <property type="entry name" value="FAH"/>
    <property type="match status" value="1"/>
</dbReference>
<dbReference type="Gene3D" id="3.90.850.10">
    <property type="entry name" value="Fumarylacetoacetase-like, C-terminal domain"/>
    <property type="match status" value="1"/>
</dbReference>
<keyword evidence="1" id="KW-0732">Signal</keyword>
<dbReference type="GO" id="GO:0008684">
    <property type="term" value="F:2-oxopent-4-enoate hydratase activity"/>
    <property type="evidence" value="ECO:0007669"/>
    <property type="project" value="TreeGrafter"/>
</dbReference>
<gene>
    <name evidence="2" type="ORF">EPICR_10012</name>
</gene>
<dbReference type="GO" id="GO:0005737">
    <property type="term" value="C:cytoplasm"/>
    <property type="evidence" value="ECO:0007669"/>
    <property type="project" value="TreeGrafter"/>
</dbReference>
<organism evidence="2">
    <name type="scientific">uncultured Desulfobacteraceae bacterium</name>
    <dbReference type="NCBI Taxonomy" id="218296"/>
    <lineage>
        <taxon>Bacteria</taxon>
        <taxon>Pseudomonadati</taxon>
        <taxon>Thermodesulfobacteriota</taxon>
        <taxon>Desulfobacteria</taxon>
        <taxon>Desulfobacterales</taxon>
        <taxon>Desulfobacteraceae</taxon>
        <taxon>environmental samples</taxon>
    </lineage>
</organism>
<protein>
    <submittedName>
        <fullName evidence="2">2-hydroxypenta-2,4-dienoate hydratase</fullName>
    </submittedName>
</protein>
<dbReference type="PROSITE" id="PS51257">
    <property type="entry name" value="PROKAR_LIPOPROTEIN"/>
    <property type="match status" value="1"/>
</dbReference>
<evidence type="ECO:0000313" key="2">
    <source>
        <dbReference type="EMBL" id="VEN72514.1"/>
    </source>
</evidence>
<dbReference type="EMBL" id="CAACVI010000001">
    <property type="protein sequence ID" value="VEN72514.1"/>
    <property type="molecule type" value="Genomic_DNA"/>
</dbReference>
<feature type="signal peptide" evidence="1">
    <location>
        <begin position="1"/>
        <end position="29"/>
    </location>
</feature>
<feature type="chain" id="PRO_5019737812" evidence="1">
    <location>
        <begin position="30"/>
        <end position="279"/>
    </location>
</feature>
<dbReference type="PANTHER" id="PTHR30143">
    <property type="entry name" value="ACID HYDRATASE"/>
    <property type="match status" value="1"/>
</dbReference>